<dbReference type="GO" id="GO:0004867">
    <property type="term" value="F:serine-type endopeptidase inhibitor activity"/>
    <property type="evidence" value="ECO:0007669"/>
    <property type="project" value="UniProtKB-KW"/>
</dbReference>
<keyword evidence="4" id="KW-0732">Signal</keyword>
<dbReference type="Proteomes" id="UP000252519">
    <property type="component" value="Unassembled WGS sequence"/>
</dbReference>
<dbReference type="GO" id="GO:0005615">
    <property type="term" value="C:extracellular space"/>
    <property type="evidence" value="ECO:0007669"/>
    <property type="project" value="TreeGrafter"/>
</dbReference>
<accession>A0A368H3T8</accession>
<evidence type="ECO:0000256" key="4">
    <source>
        <dbReference type="SAM" id="SignalP"/>
    </source>
</evidence>
<protein>
    <submittedName>
        <fullName evidence="6">Kunitz/Bovine pancreatic trypsin inhibitor domain protein</fullName>
    </submittedName>
</protein>
<dbReference type="PROSITE" id="PS00280">
    <property type="entry name" value="BPTI_KUNITZ_1"/>
    <property type="match status" value="1"/>
</dbReference>
<dbReference type="PRINTS" id="PR00759">
    <property type="entry name" value="BASICPTASE"/>
</dbReference>
<evidence type="ECO:0000259" key="5">
    <source>
        <dbReference type="PROSITE" id="PS50279"/>
    </source>
</evidence>
<feature type="chain" id="PRO_5017067222" evidence="4">
    <location>
        <begin position="17"/>
        <end position="139"/>
    </location>
</feature>
<dbReference type="OrthoDB" id="4473401at2759"/>
<sequence length="139" mass="15276">MKVLGALLFLVIQVHANQDVCKEPIDPGPCDALFPRFAFDVTQGKCVDFNYGGCDGNGNNFESLDECQKKCEKDNVCSLSIEIGPCKASIPRYGYDATQGNCIKFFYGGCRGNANNFETLEDCRKKCPNKPCTPPPYKG</sequence>
<dbReference type="InterPro" id="IPR036880">
    <property type="entry name" value="Kunitz_BPTI_sf"/>
</dbReference>
<keyword evidence="3" id="KW-1015">Disulfide bond</keyword>
<keyword evidence="1" id="KW-0646">Protease inhibitor</keyword>
<dbReference type="STRING" id="29170.A0A368H3T8"/>
<comment type="caution">
    <text evidence="6">The sequence shown here is derived from an EMBL/GenBank/DDBJ whole genome shotgun (WGS) entry which is preliminary data.</text>
</comment>
<dbReference type="InterPro" id="IPR050098">
    <property type="entry name" value="TFPI/VKTCI-like"/>
</dbReference>
<keyword evidence="7" id="KW-1185">Reference proteome</keyword>
<evidence type="ECO:0000256" key="2">
    <source>
        <dbReference type="ARBA" id="ARBA00022900"/>
    </source>
</evidence>
<dbReference type="PANTHER" id="PTHR10083">
    <property type="entry name" value="KUNITZ-TYPE PROTEASE INHIBITOR-RELATED"/>
    <property type="match status" value="1"/>
</dbReference>
<dbReference type="Gene3D" id="4.10.410.10">
    <property type="entry name" value="Pancreatic trypsin inhibitor Kunitz domain"/>
    <property type="match status" value="2"/>
</dbReference>
<feature type="domain" description="BPTI/Kunitz inhibitor" evidence="5">
    <location>
        <begin position="21"/>
        <end position="71"/>
    </location>
</feature>
<gene>
    <name evidence="6" type="ORF">ANCCAN_02643</name>
</gene>
<feature type="signal peptide" evidence="4">
    <location>
        <begin position="1"/>
        <end position="16"/>
    </location>
</feature>
<dbReference type="SUPFAM" id="SSF57362">
    <property type="entry name" value="BPTI-like"/>
    <property type="match status" value="2"/>
</dbReference>
<dbReference type="AlphaFoldDB" id="A0A368H3T8"/>
<dbReference type="EMBL" id="JOJR01000015">
    <property type="protein sequence ID" value="RCN51282.1"/>
    <property type="molecule type" value="Genomic_DNA"/>
</dbReference>
<reference evidence="6 7" key="1">
    <citation type="submission" date="2014-10" db="EMBL/GenBank/DDBJ databases">
        <title>Draft genome of the hookworm Ancylostoma caninum.</title>
        <authorList>
            <person name="Mitreva M."/>
        </authorList>
    </citation>
    <scope>NUCLEOTIDE SEQUENCE [LARGE SCALE GENOMIC DNA]</scope>
    <source>
        <strain evidence="6 7">Baltimore</strain>
    </source>
</reference>
<dbReference type="InterPro" id="IPR020901">
    <property type="entry name" value="Prtase_inh_Kunz-CS"/>
</dbReference>
<dbReference type="FunFam" id="4.10.410.10:FF:000004">
    <property type="entry name" value="Tissue factor pathway inhibitor"/>
    <property type="match status" value="1"/>
</dbReference>
<organism evidence="6 7">
    <name type="scientific">Ancylostoma caninum</name>
    <name type="common">Dog hookworm</name>
    <dbReference type="NCBI Taxonomy" id="29170"/>
    <lineage>
        <taxon>Eukaryota</taxon>
        <taxon>Metazoa</taxon>
        <taxon>Ecdysozoa</taxon>
        <taxon>Nematoda</taxon>
        <taxon>Chromadorea</taxon>
        <taxon>Rhabditida</taxon>
        <taxon>Rhabditina</taxon>
        <taxon>Rhabditomorpha</taxon>
        <taxon>Strongyloidea</taxon>
        <taxon>Ancylostomatidae</taxon>
        <taxon>Ancylostomatinae</taxon>
        <taxon>Ancylostoma</taxon>
    </lineage>
</organism>
<dbReference type="CDD" id="cd00109">
    <property type="entry name" value="Kunitz-type"/>
    <property type="match status" value="2"/>
</dbReference>
<name>A0A368H3T8_ANCCA</name>
<dbReference type="PANTHER" id="PTHR10083:SF374">
    <property type="entry name" value="BPTI_KUNITZ INHIBITOR DOMAIN-CONTAINING PROTEIN"/>
    <property type="match status" value="1"/>
</dbReference>
<evidence type="ECO:0000256" key="1">
    <source>
        <dbReference type="ARBA" id="ARBA00022690"/>
    </source>
</evidence>
<evidence type="ECO:0000256" key="3">
    <source>
        <dbReference type="ARBA" id="ARBA00023157"/>
    </source>
</evidence>
<proteinExistence type="predicted"/>
<dbReference type="FunFam" id="4.10.410.10:FF:000020">
    <property type="entry name" value="Collagen, type VI, alpha 3"/>
    <property type="match status" value="1"/>
</dbReference>
<dbReference type="SMART" id="SM00131">
    <property type="entry name" value="KU"/>
    <property type="match status" value="2"/>
</dbReference>
<evidence type="ECO:0000313" key="7">
    <source>
        <dbReference type="Proteomes" id="UP000252519"/>
    </source>
</evidence>
<feature type="domain" description="BPTI/Kunitz inhibitor" evidence="5">
    <location>
        <begin position="77"/>
        <end position="127"/>
    </location>
</feature>
<dbReference type="PROSITE" id="PS50279">
    <property type="entry name" value="BPTI_KUNITZ_2"/>
    <property type="match status" value="2"/>
</dbReference>
<evidence type="ECO:0000313" key="6">
    <source>
        <dbReference type="EMBL" id="RCN51282.1"/>
    </source>
</evidence>
<dbReference type="Pfam" id="PF00014">
    <property type="entry name" value="Kunitz_BPTI"/>
    <property type="match status" value="2"/>
</dbReference>
<dbReference type="InterPro" id="IPR002223">
    <property type="entry name" value="Kunitz_BPTI"/>
</dbReference>
<keyword evidence="2" id="KW-0722">Serine protease inhibitor</keyword>